<accession>A0A0B7MM92</accession>
<protein>
    <submittedName>
        <fullName evidence="9">Putative Rod shape-determining protein MreD</fullName>
    </submittedName>
</protein>
<feature type="transmembrane region" description="Helical" evidence="8">
    <location>
        <begin position="140"/>
        <end position="158"/>
    </location>
</feature>
<feature type="transmembrane region" description="Helical" evidence="8">
    <location>
        <begin position="70"/>
        <end position="89"/>
    </location>
</feature>
<keyword evidence="3" id="KW-1003">Cell membrane</keyword>
<keyword evidence="5" id="KW-0133">Cell shape</keyword>
<evidence type="ECO:0000256" key="3">
    <source>
        <dbReference type="ARBA" id="ARBA00022475"/>
    </source>
</evidence>
<evidence type="ECO:0000313" key="10">
    <source>
        <dbReference type="Proteomes" id="UP000046155"/>
    </source>
</evidence>
<evidence type="ECO:0000256" key="2">
    <source>
        <dbReference type="ARBA" id="ARBA00007776"/>
    </source>
</evidence>
<evidence type="ECO:0000256" key="6">
    <source>
        <dbReference type="ARBA" id="ARBA00022989"/>
    </source>
</evidence>
<evidence type="ECO:0000313" key="9">
    <source>
        <dbReference type="EMBL" id="CEO89343.1"/>
    </source>
</evidence>
<keyword evidence="10" id="KW-1185">Reference proteome</keyword>
<dbReference type="InterPro" id="IPR007227">
    <property type="entry name" value="Cell_shape_determining_MreD"/>
</dbReference>
<dbReference type="RefSeq" id="WP_052835543.1">
    <property type="nucleotide sequence ID" value="NZ_CDRZ01000242.1"/>
</dbReference>
<dbReference type="AlphaFoldDB" id="A0A0B7MM92"/>
<dbReference type="GO" id="GO:0005886">
    <property type="term" value="C:plasma membrane"/>
    <property type="evidence" value="ECO:0007669"/>
    <property type="project" value="UniProtKB-SubCell"/>
</dbReference>
<comment type="similarity">
    <text evidence="2">Belongs to the MreD family.</text>
</comment>
<keyword evidence="6 8" id="KW-1133">Transmembrane helix</keyword>
<dbReference type="NCBIfam" id="TIGR03426">
    <property type="entry name" value="shape_MreD"/>
    <property type="match status" value="1"/>
</dbReference>
<evidence type="ECO:0000256" key="1">
    <source>
        <dbReference type="ARBA" id="ARBA00004651"/>
    </source>
</evidence>
<evidence type="ECO:0000256" key="4">
    <source>
        <dbReference type="ARBA" id="ARBA00022692"/>
    </source>
</evidence>
<feature type="transmembrane region" description="Helical" evidence="8">
    <location>
        <begin position="101"/>
        <end position="120"/>
    </location>
</feature>
<dbReference type="PIRSF" id="PIRSF037497">
    <property type="entry name" value="MreD_Clostridium/Treponema_prd"/>
    <property type="match status" value="1"/>
</dbReference>
<proteinExistence type="inferred from homology"/>
<organism evidence="9 10">
    <name type="scientific">Syntrophaceticus schinkii</name>
    <dbReference type="NCBI Taxonomy" id="499207"/>
    <lineage>
        <taxon>Bacteria</taxon>
        <taxon>Bacillati</taxon>
        <taxon>Bacillota</taxon>
        <taxon>Clostridia</taxon>
        <taxon>Thermoanaerobacterales</taxon>
        <taxon>Thermoanaerobacterales Family III. Incertae Sedis</taxon>
        <taxon>Syntrophaceticus</taxon>
    </lineage>
</organism>
<dbReference type="GO" id="GO:0008360">
    <property type="term" value="P:regulation of cell shape"/>
    <property type="evidence" value="ECO:0007669"/>
    <property type="project" value="UniProtKB-KW"/>
</dbReference>
<gene>
    <name evidence="9" type="ORF">SSCH_450016</name>
</gene>
<keyword evidence="4 8" id="KW-0812">Transmembrane</keyword>
<sequence>MQDRFWRSLLILFSFILALILQTTVLPLMQFRGVMPDLLLILVIFTALFSNSTVGGVTGFIVGFLQDLVISRYLGLCALSGLLTGYLVGQLEGKFFKDNPIVPILLVFGGTFVYNAVYFLGRGLCGSFPLTLIQMTRTTFAEAIYNIILTFLLYYPFMQLFCHMKKPKSGNYQNSFYG</sequence>
<dbReference type="Pfam" id="PF04093">
    <property type="entry name" value="MreD"/>
    <property type="match status" value="1"/>
</dbReference>
<evidence type="ECO:0000256" key="8">
    <source>
        <dbReference type="SAM" id="Phobius"/>
    </source>
</evidence>
<feature type="transmembrane region" description="Helical" evidence="8">
    <location>
        <begin position="6"/>
        <end position="26"/>
    </location>
</feature>
<dbReference type="InterPro" id="IPR017225">
    <property type="entry name" value="Cell_shape_determin_MreD_prd"/>
</dbReference>
<feature type="transmembrane region" description="Helical" evidence="8">
    <location>
        <begin position="38"/>
        <end position="64"/>
    </location>
</feature>
<reference evidence="10" key="1">
    <citation type="submission" date="2015-01" db="EMBL/GenBank/DDBJ databases">
        <authorList>
            <person name="Manzoor Shahid"/>
            <person name="Zubair Saima"/>
        </authorList>
    </citation>
    <scope>NUCLEOTIDE SEQUENCE [LARGE SCALE GENOMIC DNA]</scope>
    <source>
        <strain evidence="10">Sp3</strain>
    </source>
</reference>
<name>A0A0B7MM92_9FIRM</name>
<evidence type="ECO:0000256" key="5">
    <source>
        <dbReference type="ARBA" id="ARBA00022960"/>
    </source>
</evidence>
<evidence type="ECO:0000256" key="7">
    <source>
        <dbReference type="ARBA" id="ARBA00023136"/>
    </source>
</evidence>
<dbReference type="Proteomes" id="UP000046155">
    <property type="component" value="Unassembled WGS sequence"/>
</dbReference>
<dbReference type="EMBL" id="CDRZ01000242">
    <property type="protein sequence ID" value="CEO89343.1"/>
    <property type="molecule type" value="Genomic_DNA"/>
</dbReference>
<comment type="subcellular location">
    <subcellularLocation>
        <location evidence="1">Cell membrane</location>
        <topology evidence="1">Multi-pass membrane protein</topology>
    </subcellularLocation>
</comment>
<keyword evidence="7 8" id="KW-0472">Membrane</keyword>